<dbReference type="SUPFAM" id="SSF53474">
    <property type="entry name" value="alpha/beta-Hydrolases"/>
    <property type="match status" value="1"/>
</dbReference>
<name>A0ABQ6ILH2_9MICO</name>
<proteinExistence type="predicted"/>
<evidence type="ECO:0000313" key="3">
    <source>
        <dbReference type="Proteomes" id="UP001157126"/>
    </source>
</evidence>
<feature type="signal peptide" evidence="1">
    <location>
        <begin position="1"/>
        <end position="29"/>
    </location>
</feature>
<dbReference type="PIRSF" id="PIRSF029171">
    <property type="entry name" value="Esterase_LipA"/>
    <property type="match status" value="1"/>
</dbReference>
<keyword evidence="3" id="KW-1185">Reference proteome</keyword>
<protein>
    <submittedName>
        <fullName evidence="2">Lipase</fullName>
    </submittedName>
</protein>
<sequence length="425" mass="44606">MSASRLLRGSGTFLACALLVSAAAVPASASPGDIPGTAGAATLTGVAEGPRPAFYEPPSALPAKPGTVIRQEHGDTVADPLRANDLSFDARRVMYSSKDREGNTIALTGLVVVPRAKWITPGKKRPIIVHAPGTQGTGDRCAASRKFQQFSQYEILFMKNLLLRGYAIAIPDYQGLGTPGSHTYMVREAQAHAVLDMARAAAGLGFTGIDSSNPVGLNGYSQGGGAVAAAAELAPSYAPELDIKGAAAGAVPADLVPVGRKIEGSLYSAFTLYSAIGLMTGYHIDPKDSLNEAGLETLRRAEDHCALEITTFGGLKTATLTKDGKPLYTSFDTEPMRSAIADSRIGRLKPAVPVLVTHALGDDVVPYAVGKQLAKDWCAQGADVQLRTHLNVSHLTGGFTHATAAQLWFEGRFAGTKQLSNRRLL</sequence>
<keyword evidence="1" id="KW-0732">Signal</keyword>
<dbReference type="Pfam" id="PF03583">
    <property type="entry name" value="LIP"/>
    <property type="match status" value="1"/>
</dbReference>
<dbReference type="EMBL" id="BSUO01000001">
    <property type="protein sequence ID" value="GMA38784.1"/>
    <property type="molecule type" value="Genomic_DNA"/>
</dbReference>
<dbReference type="PANTHER" id="PTHR34853">
    <property type="match status" value="1"/>
</dbReference>
<feature type="chain" id="PRO_5046067405" evidence="1">
    <location>
        <begin position="30"/>
        <end position="425"/>
    </location>
</feature>
<gene>
    <name evidence="2" type="ORF">GCM10025883_08290</name>
</gene>
<accession>A0ABQ6ILH2</accession>
<evidence type="ECO:0000256" key="1">
    <source>
        <dbReference type="SAM" id="SignalP"/>
    </source>
</evidence>
<reference evidence="3" key="1">
    <citation type="journal article" date="2019" name="Int. J. Syst. Evol. Microbiol.">
        <title>The Global Catalogue of Microorganisms (GCM) 10K type strain sequencing project: providing services to taxonomists for standard genome sequencing and annotation.</title>
        <authorList>
            <consortium name="The Broad Institute Genomics Platform"/>
            <consortium name="The Broad Institute Genome Sequencing Center for Infectious Disease"/>
            <person name="Wu L."/>
            <person name="Ma J."/>
        </authorList>
    </citation>
    <scope>NUCLEOTIDE SEQUENCE [LARGE SCALE GENOMIC DNA]</scope>
    <source>
        <strain evidence="3">NBRC 113072</strain>
    </source>
</reference>
<dbReference type="PANTHER" id="PTHR34853:SF1">
    <property type="entry name" value="LIPASE 5"/>
    <property type="match status" value="1"/>
</dbReference>
<dbReference type="Proteomes" id="UP001157126">
    <property type="component" value="Unassembled WGS sequence"/>
</dbReference>
<comment type="caution">
    <text evidence="2">The sequence shown here is derived from an EMBL/GenBank/DDBJ whole genome shotgun (WGS) entry which is preliminary data.</text>
</comment>
<organism evidence="2 3">
    <name type="scientific">Mobilicoccus caccae</name>
    <dbReference type="NCBI Taxonomy" id="1859295"/>
    <lineage>
        <taxon>Bacteria</taxon>
        <taxon>Bacillati</taxon>
        <taxon>Actinomycetota</taxon>
        <taxon>Actinomycetes</taxon>
        <taxon>Micrococcales</taxon>
        <taxon>Dermatophilaceae</taxon>
        <taxon>Mobilicoccus</taxon>
    </lineage>
</organism>
<dbReference type="InterPro" id="IPR005152">
    <property type="entry name" value="Lipase_secreted"/>
</dbReference>
<dbReference type="Gene3D" id="3.40.50.1820">
    <property type="entry name" value="alpha/beta hydrolase"/>
    <property type="match status" value="1"/>
</dbReference>
<dbReference type="Gene3D" id="1.10.260.130">
    <property type="match status" value="1"/>
</dbReference>
<dbReference type="InterPro" id="IPR029058">
    <property type="entry name" value="AB_hydrolase_fold"/>
</dbReference>
<evidence type="ECO:0000313" key="2">
    <source>
        <dbReference type="EMBL" id="GMA38784.1"/>
    </source>
</evidence>
<dbReference type="RefSeq" id="WP_284302825.1">
    <property type="nucleotide sequence ID" value="NZ_BSUO01000001.1"/>
</dbReference>